<reference evidence="1 2" key="1">
    <citation type="journal article" date="2016" name="Sci. Rep.">
        <title>The Dendrobium catenatum Lindl. genome sequence provides insights into polysaccharide synthase, floral development and adaptive evolution.</title>
        <authorList>
            <person name="Zhang G.Q."/>
            <person name="Xu Q."/>
            <person name="Bian C."/>
            <person name="Tsai W.C."/>
            <person name="Yeh C.M."/>
            <person name="Liu K.W."/>
            <person name="Yoshida K."/>
            <person name="Zhang L.S."/>
            <person name="Chang S.B."/>
            <person name="Chen F."/>
            <person name="Shi Y."/>
            <person name="Su Y.Y."/>
            <person name="Zhang Y.Q."/>
            <person name="Chen L.J."/>
            <person name="Yin Y."/>
            <person name="Lin M."/>
            <person name="Huang H."/>
            <person name="Deng H."/>
            <person name="Wang Z.W."/>
            <person name="Zhu S.L."/>
            <person name="Zhao X."/>
            <person name="Deng C."/>
            <person name="Niu S.C."/>
            <person name="Huang J."/>
            <person name="Wang M."/>
            <person name="Liu G.H."/>
            <person name="Yang H.J."/>
            <person name="Xiao X.J."/>
            <person name="Hsiao Y.Y."/>
            <person name="Wu W.L."/>
            <person name="Chen Y.Y."/>
            <person name="Mitsuda N."/>
            <person name="Ohme-Takagi M."/>
            <person name="Luo Y.B."/>
            <person name="Van de Peer Y."/>
            <person name="Liu Z.J."/>
        </authorList>
    </citation>
    <scope>NUCLEOTIDE SEQUENCE [LARGE SCALE GENOMIC DNA]</scope>
    <source>
        <tissue evidence="1">The whole plant</tissue>
    </source>
</reference>
<organism evidence="1 2">
    <name type="scientific">Dendrobium catenatum</name>
    <dbReference type="NCBI Taxonomy" id="906689"/>
    <lineage>
        <taxon>Eukaryota</taxon>
        <taxon>Viridiplantae</taxon>
        <taxon>Streptophyta</taxon>
        <taxon>Embryophyta</taxon>
        <taxon>Tracheophyta</taxon>
        <taxon>Spermatophyta</taxon>
        <taxon>Magnoliopsida</taxon>
        <taxon>Liliopsida</taxon>
        <taxon>Asparagales</taxon>
        <taxon>Orchidaceae</taxon>
        <taxon>Epidendroideae</taxon>
        <taxon>Malaxideae</taxon>
        <taxon>Dendrobiinae</taxon>
        <taxon>Dendrobium</taxon>
    </lineage>
</organism>
<dbReference type="AlphaFoldDB" id="A0A2I0XI24"/>
<dbReference type="EMBL" id="KZ501872">
    <property type="protein sequence ID" value="PKU87558.1"/>
    <property type="molecule type" value="Genomic_DNA"/>
</dbReference>
<evidence type="ECO:0000313" key="1">
    <source>
        <dbReference type="EMBL" id="PKU87558.1"/>
    </source>
</evidence>
<accession>A0A2I0XI24</accession>
<gene>
    <name evidence="1" type="ORF">MA16_Dca018089</name>
</gene>
<proteinExistence type="predicted"/>
<evidence type="ECO:0000313" key="2">
    <source>
        <dbReference type="Proteomes" id="UP000233837"/>
    </source>
</evidence>
<reference evidence="1 2" key="2">
    <citation type="journal article" date="2017" name="Nature">
        <title>The Apostasia genome and the evolution of orchids.</title>
        <authorList>
            <person name="Zhang G.Q."/>
            <person name="Liu K.W."/>
            <person name="Li Z."/>
            <person name="Lohaus R."/>
            <person name="Hsiao Y.Y."/>
            <person name="Niu S.C."/>
            <person name="Wang J.Y."/>
            <person name="Lin Y.C."/>
            <person name="Xu Q."/>
            <person name="Chen L.J."/>
            <person name="Yoshida K."/>
            <person name="Fujiwara S."/>
            <person name="Wang Z.W."/>
            <person name="Zhang Y.Q."/>
            <person name="Mitsuda N."/>
            <person name="Wang M."/>
            <person name="Liu G.H."/>
            <person name="Pecoraro L."/>
            <person name="Huang H.X."/>
            <person name="Xiao X.J."/>
            <person name="Lin M."/>
            <person name="Wu X.Y."/>
            <person name="Wu W.L."/>
            <person name="Chen Y.Y."/>
            <person name="Chang S.B."/>
            <person name="Sakamoto S."/>
            <person name="Ohme-Takagi M."/>
            <person name="Yagi M."/>
            <person name="Zeng S.J."/>
            <person name="Shen C.Y."/>
            <person name="Yeh C.M."/>
            <person name="Luo Y.B."/>
            <person name="Tsai W.C."/>
            <person name="Van de Peer Y."/>
            <person name="Liu Z.J."/>
        </authorList>
    </citation>
    <scope>NUCLEOTIDE SEQUENCE [LARGE SCALE GENOMIC DNA]</scope>
    <source>
        <tissue evidence="1">The whole plant</tissue>
    </source>
</reference>
<protein>
    <submittedName>
        <fullName evidence="1">Uncharacterized protein</fullName>
    </submittedName>
</protein>
<name>A0A2I0XI24_9ASPA</name>
<keyword evidence="2" id="KW-1185">Reference proteome</keyword>
<sequence>MELEKQVTKDKKLRRMRSIMKSMKKKLVKIGKRALKIDPNLKRLEDALQKLYGVSTDVDNFLYLVKDSKKELQKQQHA</sequence>
<dbReference type="Proteomes" id="UP000233837">
    <property type="component" value="Unassembled WGS sequence"/>
</dbReference>